<dbReference type="EMBL" id="JAHQIW010006838">
    <property type="protein sequence ID" value="KAJ1370699.1"/>
    <property type="molecule type" value="Genomic_DNA"/>
</dbReference>
<dbReference type="Proteomes" id="UP001196413">
    <property type="component" value="Unassembled WGS sequence"/>
</dbReference>
<dbReference type="AlphaFoldDB" id="A0AAD5WHJ2"/>
<sequence length="85" mass="9706">MASSRWRANYQLAIHHNIMERIGMRESQSSMSNDSASSVFPAWMATLLVVHRGYPNMYDYGFHRHDSSSHFTVEITALLSFVPGD</sequence>
<proteinExistence type="predicted"/>
<reference evidence="1" key="1">
    <citation type="submission" date="2021-06" db="EMBL/GenBank/DDBJ databases">
        <title>Parelaphostrongylus tenuis whole genome reference sequence.</title>
        <authorList>
            <person name="Garwood T.J."/>
            <person name="Larsen P.A."/>
            <person name="Fountain-Jones N.M."/>
            <person name="Garbe J.R."/>
            <person name="Macchietto M.G."/>
            <person name="Kania S.A."/>
            <person name="Gerhold R.W."/>
            <person name="Richards J.E."/>
            <person name="Wolf T.M."/>
        </authorList>
    </citation>
    <scope>NUCLEOTIDE SEQUENCE</scope>
    <source>
        <strain evidence="1">MNPRO001-30</strain>
        <tissue evidence="1">Meninges</tissue>
    </source>
</reference>
<evidence type="ECO:0000313" key="2">
    <source>
        <dbReference type="Proteomes" id="UP001196413"/>
    </source>
</evidence>
<comment type="caution">
    <text evidence="1">The sequence shown here is derived from an EMBL/GenBank/DDBJ whole genome shotgun (WGS) entry which is preliminary data.</text>
</comment>
<protein>
    <submittedName>
        <fullName evidence="1">Uncharacterized protein</fullName>
    </submittedName>
</protein>
<organism evidence="1 2">
    <name type="scientific">Parelaphostrongylus tenuis</name>
    <name type="common">Meningeal worm</name>
    <dbReference type="NCBI Taxonomy" id="148309"/>
    <lineage>
        <taxon>Eukaryota</taxon>
        <taxon>Metazoa</taxon>
        <taxon>Ecdysozoa</taxon>
        <taxon>Nematoda</taxon>
        <taxon>Chromadorea</taxon>
        <taxon>Rhabditida</taxon>
        <taxon>Rhabditina</taxon>
        <taxon>Rhabditomorpha</taxon>
        <taxon>Strongyloidea</taxon>
        <taxon>Metastrongylidae</taxon>
        <taxon>Parelaphostrongylus</taxon>
    </lineage>
</organism>
<gene>
    <name evidence="1" type="ORF">KIN20_032489</name>
</gene>
<evidence type="ECO:0000313" key="1">
    <source>
        <dbReference type="EMBL" id="KAJ1370699.1"/>
    </source>
</evidence>
<keyword evidence="2" id="KW-1185">Reference proteome</keyword>
<name>A0AAD5WHJ2_PARTN</name>
<accession>A0AAD5WHJ2</accession>